<dbReference type="InterPro" id="IPR005798">
    <property type="entry name" value="Cyt_b/b6_C"/>
</dbReference>
<feature type="transmembrane region" description="Helical" evidence="17">
    <location>
        <begin position="320"/>
        <end position="344"/>
    </location>
</feature>
<evidence type="ECO:0000256" key="11">
    <source>
        <dbReference type="ARBA" id="ARBA00023004"/>
    </source>
</evidence>
<evidence type="ECO:0000256" key="1">
    <source>
        <dbReference type="ARBA" id="ARBA00004448"/>
    </source>
</evidence>
<dbReference type="InterPro" id="IPR036150">
    <property type="entry name" value="Cyt_b/b6_C_sf"/>
</dbReference>
<dbReference type="PANTHER" id="PTHR19271:SF16">
    <property type="entry name" value="CYTOCHROME B"/>
    <property type="match status" value="1"/>
</dbReference>
<dbReference type="InterPro" id="IPR048260">
    <property type="entry name" value="Cytochrome_b_C_euk/bac"/>
</dbReference>
<keyword evidence="13 17" id="KW-0496">Mitochondrion</keyword>
<keyword evidence="4 16" id="KW-0349">Heme</keyword>
<comment type="cofactor">
    <cofactor evidence="17">
        <name>heme b</name>
        <dbReference type="ChEBI" id="CHEBI:60344"/>
    </cofactor>
    <text evidence="17">Binds 2 heme groups non-covalently.</text>
</comment>
<evidence type="ECO:0000256" key="16">
    <source>
        <dbReference type="PIRSR" id="PIRSR038885-2"/>
    </source>
</evidence>
<dbReference type="Pfam" id="PF00033">
    <property type="entry name" value="Cytochrome_B"/>
    <property type="match status" value="1"/>
</dbReference>
<evidence type="ECO:0000256" key="12">
    <source>
        <dbReference type="ARBA" id="ARBA00023078"/>
    </source>
</evidence>
<feature type="transmembrane region" description="Helical" evidence="17">
    <location>
        <begin position="221"/>
        <end position="247"/>
    </location>
</feature>
<dbReference type="GO" id="GO:0008121">
    <property type="term" value="F:quinol-cytochrome-c reductase activity"/>
    <property type="evidence" value="ECO:0007669"/>
    <property type="project" value="InterPro"/>
</dbReference>
<comment type="cofactor">
    <cofactor evidence="16">
        <name>heme</name>
        <dbReference type="ChEBI" id="CHEBI:30413"/>
    </cofactor>
    <text evidence="16">Binds 2 heme groups non-covalently.</text>
</comment>
<feature type="domain" description="Cytochrome b/b6 C-terminal region profile" evidence="19">
    <location>
        <begin position="211"/>
        <end position="394"/>
    </location>
</feature>
<dbReference type="Pfam" id="PF00032">
    <property type="entry name" value="Cytochrom_B_C"/>
    <property type="match status" value="1"/>
</dbReference>
<evidence type="ECO:0000313" key="20">
    <source>
        <dbReference type="EMBL" id="QDB64171.1"/>
    </source>
</evidence>
<keyword evidence="12" id="KW-0793">Thylakoid</keyword>
<dbReference type="InterPro" id="IPR016174">
    <property type="entry name" value="Di-haem_cyt_TM"/>
</dbReference>
<evidence type="ECO:0000256" key="5">
    <source>
        <dbReference type="ARBA" id="ARBA00022660"/>
    </source>
</evidence>
<dbReference type="InterPro" id="IPR027387">
    <property type="entry name" value="Cytb/b6-like_sf"/>
</dbReference>
<keyword evidence="11 16" id="KW-0408">Iron</keyword>
<dbReference type="SUPFAM" id="SSF81342">
    <property type="entry name" value="Transmembrane di-heme cytochromes"/>
    <property type="match status" value="1"/>
</dbReference>
<dbReference type="EMBL" id="MG940857">
    <property type="protein sequence ID" value="QDB64171.1"/>
    <property type="molecule type" value="Genomic_DNA"/>
</dbReference>
<organism evidence="20">
    <name type="scientific">Ishige okamurae</name>
    <dbReference type="NCBI Taxonomy" id="233772"/>
    <lineage>
        <taxon>Eukaryota</taxon>
        <taxon>Sar</taxon>
        <taxon>Stramenopiles</taxon>
        <taxon>Ochrophyta</taxon>
        <taxon>PX clade</taxon>
        <taxon>Phaeophyceae</taxon>
        <taxon>Ectocarpales</taxon>
        <taxon>Ishigeaceae</taxon>
        <taxon>Ishige</taxon>
    </lineage>
</organism>
<evidence type="ECO:0000256" key="7">
    <source>
        <dbReference type="ARBA" id="ARBA00022723"/>
    </source>
</evidence>
<comment type="similarity">
    <text evidence="17">Belongs to the cytochrome b family.</text>
</comment>
<comment type="subcellular location">
    <subcellularLocation>
        <location evidence="1">Mitochondrion inner membrane</location>
        <topology evidence="1">Multi-pass membrane protein</topology>
    </subcellularLocation>
</comment>
<keyword evidence="14 17" id="KW-0472">Membrane</keyword>
<dbReference type="InterPro" id="IPR048259">
    <property type="entry name" value="Cytochrome_b_N_euk/bac"/>
</dbReference>
<feature type="transmembrane region" description="Helical" evidence="17">
    <location>
        <begin position="30"/>
        <end position="55"/>
    </location>
</feature>
<dbReference type="PROSITE" id="PS51002">
    <property type="entry name" value="CYTB_NTER"/>
    <property type="match status" value="1"/>
</dbReference>
<evidence type="ECO:0000256" key="13">
    <source>
        <dbReference type="ARBA" id="ARBA00023128"/>
    </source>
</evidence>
<proteinExistence type="inferred from homology"/>
<keyword evidence="10 17" id="KW-1133">Transmembrane helix</keyword>
<evidence type="ECO:0000256" key="4">
    <source>
        <dbReference type="ARBA" id="ARBA00022617"/>
    </source>
</evidence>
<keyword evidence="5 17" id="KW-0679">Respiratory chain</keyword>
<dbReference type="GO" id="GO:0005743">
    <property type="term" value="C:mitochondrial inner membrane"/>
    <property type="evidence" value="ECO:0007669"/>
    <property type="project" value="UniProtKB-SubCell"/>
</dbReference>
<feature type="transmembrane region" description="Helical" evidence="17">
    <location>
        <begin position="76"/>
        <end position="101"/>
    </location>
</feature>
<feature type="transmembrane region" description="Helical" evidence="17">
    <location>
        <begin position="179"/>
        <end position="200"/>
    </location>
</feature>
<reference evidence="20" key="1">
    <citation type="submission" date="2018-02" db="EMBL/GenBank/DDBJ databases">
        <title>Mitochondrial genome of the brown alga Ishige okamurae.</title>
        <authorList>
            <person name="Liu F."/>
        </authorList>
    </citation>
    <scope>NUCLEOTIDE SEQUENCE</scope>
</reference>
<sequence>MGRWNTNLILAWIDSHIIDYPTALNLNYNWSFGSAAGFCLGIQIITGAYLSMTYIGDIELAFVTIEYIMRDIKFGWLIRYIHANGASFFFMAIYCHIFRGLYYGSYKEPRQPLWWSGAIIFLWSMATAFMGYILPWGQMSFWAATVITQMLTIIPKIGKRILIWLWGGWVVGNPTLHRFYSLHFIFPFVLVGLVFIHLGLLHKDGSNNPLGIKTRLSNINFYPYFYVKDLLSFFVMLFVLSIFVFYYPNFLLDPLNYIDADPFDTPPHIVPEWYFLPYYSVLRSVPHKLGGIFAMGAAIGLIFIHPMFDTSNIRSGNFRPIYATTFWFFVTVLGCLAHSGAFNIQPEDHKITHLPEGLEYYANFGRVLSVLYFLCFFLLGISGRAEEFFFNRKTINEKL</sequence>
<dbReference type="CDD" id="cd00290">
    <property type="entry name" value="cytochrome_b_C"/>
    <property type="match status" value="1"/>
</dbReference>
<accession>A0A4Y5T8W2</accession>
<evidence type="ECO:0000256" key="2">
    <source>
        <dbReference type="ARBA" id="ARBA00013531"/>
    </source>
</evidence>
<keyword evidence="8" id="KW-0999">Mitochondrion inner membrane</keyword>
<geneLocation type="mitochondrion" evidence="20"/>
<feature type="transmembrane region" description="Helical" evidence="17">
    <location>
        <begin position="289"/>
        <end position="308"/>
    </location>
</feature>
<evidence type="ECO:0000256" key="14">
    <source>
        <dbReference type="ARBA" id="ARBA00023136"/>
    </source>
</evidence>
<dbReference type="AlphaFoldDB" id="A0A4Y5T8W2"/>
<evidence type="ECO:0000259" key="18">
    <source>
        <dbReference type="PROSITE" id="PS51002"/>
    </source>
</evidence>
<dbReference type="CDD" id="cd00284">
    <property type="entry name" value="Cytochrome_b_N"/>
    <property type="match status" value="1"/>
</dbReference>
<feature type="transmembrane region" description="Helical" evidence="17">
    <location>
        <begin position="364"/>
        <end position="383"/>
    </location>
</feature>
<protein>
    <recommendedName>
        <fullName evidence="2 17">Cytochrome b</fullName>
    </recommendedName>
</protein>
<feature type="transmembrane region" description="Helical" evidence="17">
    <location>
        <begin position="141"/>
        <end position="167"/>
    </location>
</feature>
<dbReference type="InterPro" id="IPR030689">
    <property type="entry name" value="Cytochrome_b"/>
</dbReference>
<feature type="transmembrane region" description="Helical" evidence="17">
    <location>
        <begin position="113"/>
        <end position="134"/>
    </location>
</feature>
<dbReference type="GO" id="GO:0016491">
    <property type="term" value="F:oxidoreductase activity"/>
    <property type="evidence" value="ECO:0007669"/>
    <property type="project" value="UniProtKB-UniRule"/>
</dbReference>
<dbReference type="GO" id="GO:0046872">
    <property type="term" value="F:metal ion binding"/>
    <property type="evidence" value="ECO:0007669"/>
    <property type="project" value="UniProtKB-UniRule"/>
</dbReference>
<evidence type="ECO:0000256" key="6">
    <source>
        <dbReference type="ARBA" id="ARBA00022692"/>
    </source>
</evidence>
<feature type="domain" description="Cytochrome b/b6 N-terminal region profile" evidence="18">
    <location>
        <begin position="1"/>
        <end position="210"/>
    </location>
</feature>
<keyword evidence="6 17" id="KW-0812">Transmembrane</keyword>
<name>A0A4Y5T8W2_9PHAE</name>
<dbReference type="Gene3D" id="1.20.810.10">
    <property type="entry name" value="Cytochrome Bc1 Complex, Chain C"/>
    <property type="match status" value="1"/>
</dbReference>
<keyword evidence="9 17" id="KW-0249">Electron transport</keyword>
<evidence type="ECO:0000256" key="3">
    <source>
        <dbReference type="ARBA" id="ARBA00022448"/>
    </source>
</evidence>
<feature type="binding site" description="axial binding residue" evidence="16">
    <location>
        <position position="96"/>
    </location>
    <ligand>
        <name>heme b</name>
        <dbReference type="ChEBI" id="CHEBI:60344"/>
        <label>b566</label>
    </ligand>
    <ligandPart>
        <name>Fe</name>
        <dbReference type="ChEBI" id="CHEBI:18248"/>
    </ligandPart>
</feature>
<evidence type="ECO:0000256" key="17">
    <source>
        <dbReference type="RuleBase" id="RU362117"/>
    </source>
</evidence>
<dbReference type="PROSITE" id="PS51003">
    <property type="entry name" value="CYTB_CTER"/>
    <property type="match status" value="1"/>
</dbReference>
<dbReference type="PIRSF" id="PIRSF038885">
    <property type="entry name" value="COB"/>
    <property type="match status" value="1"/>
</dbReference>
<evidence type="ECO:0000256" key="8">
    <source>
        <dbReference type="ARBA" id="ARBA00022792"/>
    </source>
</evidence>
<feature type="binding site" description="axial binding residue" evidence="16">
    <location>
        <position position="197"/>
    </location>
    <ligand>
        <name>heme b</name>
        <dbReference type="ChEBI" id="CHEBI:60344"/>
        <label>b566</label>
    </ligand>
    <ligandPart>
        <name>Fe</name>
        <dbReference type="ChEBI" id="CHEBI:18248"/>
    </ligandPart>
</feature>
<dbReference type="InterPro" id="IPR005797">
    <property type="entry name" value="Cyt_b/b6_N"/>
</dbReference>
<evidence type="ECO:0000259" key="19">
    <source>
        <dbReference type="PROSITE" id="PS51003"/>
    </source>
</evidence>
<dbReference type="PANTHER" id="PTHR19271">
    <property type="entry name" value="CYTOCHROME B"/>
    <property type="match status" value="1"/>
</dbReference>
<feature type="binding site" evidence="15">
    <location>
        <position position="202"/>
    </location>
    <ligand>
        <name>a ubiquinone</name>
        <dbReference type="ChEBI" id="CHEBI:16389"/>
    </ligand>
</feature>
<keyword evidence="3 17" id="KW-0813">Transport</keyword>
<dbReference type="GO" id="GO:0006122">
    <property type="term" value="P:mitochondrial electron transport, ubiquinol to cytochrome c"/>
    <property type="evidence" value="ECO:0007669"/>
    <property type="project" value="TreeGrafter"/>
</dbReference>
<feature type="binding site" description="axial binding residue" evidence="16">
    <location>
        <position position="183"/>
    </location>
    <ligand>
        <name>heme b</name>
        <dbReference type="ChEBI" id="CHEBI:60344"/>
        <label>b562</label>
    </ligand>
    <ligandPart>
        <name>Fe</name>
        <dbReference type="ChEBI" id="CHEBI:18248"/>
    </ligandPart>
</feature>
<feature type="binding site" description="axial binding residue" evidence="16">
    <location>
        <position position="82"/>
    </location>
    <ligand>
        <name>heme b</name>
        <dbReference type="ChEBI" id="CHEBI:60344"/>
        <label>b562</label>
    </ligand>
    <ligandPart>
        <name>Fe</name>
        <dbReference type="ChEBI" id="CHEBI:18248"/>
    </ligandPart>
</feature>
<evidence type="ECO:0000256" key="10">
    <source>
        <dbReference type="ARBA" id="ARBA00022989"/>
    </source>
</evidence>
<dbReference type="GO" id="GO:0045275">
    <property type="term" value="C:respiratory chain complex III"/>
    <property type="evidence" value="ECO:0007669"/>
    <property type="project" value="InterPro"/>
</dbReference>
<comment type="function">
    <text evidence="17">Component of the ubiquinol-cytochrome c reductase complex (complex III or cytochrome b-c1 complex) that is part of the mitochondrial respiratory chain. The b-c1 complex mediates electron transfer from ubiquinol to cytochrome c. Contributes to the generation of a proton gradient across the mitochondrial membrane that is then used for ATP synthesis.</text>
</comment>
<evidence type="ECO:0000256" key="15">
    <source>
        <dbReference type="PIRSR" id="PIRSR038885-1"/>
    </source>
</evidence>
<evidence type="ECO:0000256" key="9">
    <source>
        <dbReference type="ARBA" id="ARBA00022982"/>
    </source>
</evidence>
<gene>
    <name evidence="20" type="primary">cob</name>
</gene>
<dbReference type="SUPFAM" id="SSF81648">
    <property type="entry name" value="a domain/subunit of cytochrome bc1 complex (Ubiquinol-cytochrome c reductase)"/>
    <property type="match status" value="1"/>
</dbReference>
<keyword evidence="7 16" id="KW-0479">Metal-binding</keyword>